<dbReference type="OrthoDB" id="5462226at2"/>
<proteinExistence type="predicted"/>
<keyword evidence="2" id="KW-1185">Reference proteome</keyword>
<evidence type="ECO:0000313" key="1">
    <source>
        <dbReference type="EMBL" id="SDK41328.1"/>
    </source>
</evidence>
<sequence length="232" mass="26284">MMATPKQNILTHDRFKTQTRLFGFLSTSLLFICLITLFTCQNVQAKTVDASIFFGPPLGETIILDGGDGMDIKRTTIAISESGIYSIEDRMRTPKCEVTQEDIIKHKFSEKVVRIMRGEEDLVDNYTLQVKGSRIILSRYGKVSIMLDLESREGIEYLSSSEGDIKMESRIVETKEEFIRGKKRSSLYVESYGKLHDGPISSSYRFVSGLGLIYISITNYGLKSVLYTLKEN</sequence>
<name>A0A1G9BPA2_9BACT</name>
<gene>
    <name evidence="1" type="ORF">SAMN05660337_0372</name>
</gene>
<accession>A0A1G9BPA2</accession>
<organism evidence="1 2">
    <name type="scientific">Maridesulfovibrio ferrireducens</name>
    <dbReference type="NCBI Taxonomy" id="246191"/>
    <lineage>
        <taxon>Bacteria</taxon>
        <taxon>Pseudomonadati</taxon>
        <taxon>Thermodesulfobacteriota</taxon>
        <taxon>Desulfovibrionia</taxon>
        <taxon>Desulfovibrionales</taxon>
        <taxon>Desulfovibrionaceae</taxon>
        <taxon>Maridesulfovibrio</taxon>
    </lineage>
</organism>
<dbReference type="STRING" id="246191.SAMN05660337_0372"/>
<dbReference type="AlphaFoldDB" id="A0A1G9BPA2"/>
<evidence type="ECO:0000313" key="2">
    <source>
        <dbReference type="Proteomes" id="UP000199053"/>
    </source>
</evidence>
<dbReference type="RefSeq" id="WP_092157672.1">
    <property type="nucleotide sequence ID" value="NZ_FNGA01000001.1"/>
</dbReference>
<dbReference type="EMBL" id="FNGA01000001">
    <property type="protein sequence ID" value="SDK41328.1"/>
    <property type="molecule type" value="Genomic_DNA"/>
</dbReference>
<dbReference type="Proteomes" id="UP000199053">
    <property type="component" value="Unassembled WGS sequence"/>
</dbReference>
<reference evidence="2" key="1">
    <citation type="submission" date="2016-10" db="EMBL/GenBank/DDBJ databases">
        <authorList>
            <person name="Varghese N."/>
            <person name="Submissions S."/>
        </authorList>
    </citation>
    <scope>NUCLEOTIDE SEQUENCE [LARGE SCALE GENOMIC DNA]</scope>
    <source>
        <strain evidence="2">DSM 16995</strain>
    </source>
</reference>
<protein>
    <submittedName>
        <fullName evidence="1">Uncharacterized protein</fullName>
    </submittedName>
</protein>